<gene>
    <name evidence="1" type="ORF">JTBB02_V1_70012</name>
</gene>
<dbReference type="EMBL" id="LR633966">
    <property type="protein sequence ID" value="VUX54991.1"/>
    <property type="molecule type" value="Genomic_DNA"/>
</dbReference>
<accession>A0A7D9H5G9</accession>
<name>A0A7D9H5G9_9GAMM</name>
<proteinExistence type="predicted"/>
<sequence length="55" mass="5861">MQLEIIAELGQGFEGKPEQARLLINAAAKAGADAAKYQLVYADELATPAVRCQLT</sequence>
<dbReference type="SUPFAM" id="SSF51569">
    <property type="entry name" value="Aldolase"/>
    <property type="match status" value="1"/>
</dbReference>
<evidence type="ECO:0000313" key="1">
    <source>
        <dbReference type="EMBL" id="VUX54991.1"/>
    </source>
</evidence>
<dbReference type="InterPro" id="IPR013785">
    <property type="entry name" value="Aldolase_TIM"/>
</dbReference>
<dbReference type="AlphaFoldDB" id="A0A7D9H5G9"/>
<reference evidence="1" key="1">
    <citation type="submission" date="2019-07" db="EMBL/GenBank/DDBJ databases">
        <authorList>
            <person name="Weber M."/>
            <person name="Kostadinov I."/>
            <person name="Kostadinov D I."/>
        </authorList>
    </citation>
    <scope>NUCLEOTIDE SEQUENCE</scope>
    <source>
        <strain evidence="1">Gfbio:sag-sample-b02:053724c1-46a9-4a36-b237-ea2bf867836b</strain>
    </source>
</reference>
<dbReference type="Gene3D" id="3.20.20.70">
    <property type="entry name" value="Aldolase class I"/>
    <property type="match status" value="1"/>
</dbReference>
<organism evidence="1">
    <name type="scientific">uncultured Woeseiaceae bacterium</name>
    <dbReference type="NCBI Taxonomy" id="1983305"/>
    <lineage>
        <taxon>Bacteria</taxon>
        <taxon>Pseudomonadati</taxon>
        <taxon>Pseudomonadota</taxon>
        <taxon>Gammaproteobacteria</taxon>
        <taxon>Woeseiales</taxon>
        <taxon>Woeseiaceae</taxon>
        <taxon>environmental samples</taxon>
    </lineage>
</organism>
<protein>
    <submittedName>
        <fullName evidence="1">Uncharacterized protein</fullName>
    </submittedName>
</protein>